<feature type="region of interest" description="Disordered" evidence="1">
    <location>
        <begin position="54"/>
        <end position="115"/>
    </location>
</feature>
<protein>
    <submittedName>
        <fullName evidence="2">Uncharacterized protein</fullName>
    </submittedName>
</protein>
<gene>
    <name evidence="2" type="ORF">ZEAMMB73_Zm00001d013216</name>
</gene>
<organism evidence="2">
    <name type="scientific">Zea mays</name>
    <name type="common">Maize</name>
    <dbReference type="NCBI Taxonomy" id="4577"/>
    <lineage>
        <taxon>Eukaryota</taxon>
        <taxon>Viridiplantae</taxon>
        <taxon>Streptophyta</taxon>
        <taxon>Embryophyta</taxon>
        <taxon>Tracheophyta</taxon>
        <taxon>Spermatophyta</taxon>
        <taxon>Magnoliopsida</taxon>
        <taxon>Liliopsida</taxon>
        <taxon>Poales</taxon>
        <taxon>Poaceae</taxon>
        <taxon>PACMAD clade</taxon>
        <taxon>Panicoideae</taxon>
        <taxon>Andropogonodae</taxon>
        <taxon>Andropogoneae</taxon>
        <taxon>Tripsacinae</taxon>
        <taxon>Zea</taxon>
    </lineage>
</organism>
<dbReference type="PANTHER" id="PTHR33167:SF69">
    <property type="entry name" value="EXPRESSED PROTEIN"/>
    <property type="match status" value="1"/>
</dbReference>
<dbReference type="PANTHER" id="PTHR33167">
    <property type="entry name" value="TRANSCRIPTION FACTOR, PUTATIVE (DUF863)-RELATED"/>
    <property type="match status" value="1"/>
</dbReference>
<reference evidence="2" key="1">
    <citation type="submission" date="2015-12" db="EMBL/GenBank/DDBJ databases">
        <title>Update maize B73 reference genome by single molecule sequencing technologies.</title>
        <authorList>
            <consortium name="Maize Genome Sequencing Project"/>
            <person name="Ware D."/>
        </authorList>
    </citation>
    <scope>NUCLEOTIDE SEQUENCE</scope>
    <source>
        <tissue evidence="2">Seedling</tissue>
    </source>
</reference>
<dbReference type="AlphaFoldDB" id="A0A1D6GGK7"/>
<feature type="compositionally biased region" description="Polar residues" evidence="1">
    <location>
        <begin position="56"/>
        <end position="70"/>
    </location>
</feature>
<name>A0A1D6GGK7_MAIZE</name>
<proteinExistence type="predicted"/>
<evidence type="ECO:0000256" key="1">
    <source>
        <dbReference type="SAM" id="MobiDB-lite"/>
    </source>
</evidence>
<dbReference type="EMBL" id="CM000781">
    <property type="protein sequence ID" value="AQK62681.1"/>
    <property type="molecule type" value="Genomic_DNA"/>
</dbReference>
<evidence type="ECO:0000313" key="2">
    <source>
        <dbReference type="EMBL" id="AQK62681.1"/>
    </source>
</evidence>
<dbReference type="ExpressionAtlas" id="A0A1D6GGK7">
    <property type="expression patterns" value="baseline and differential"/>
</dbReference>
<accession>A0A1D6GGK7</accession>
<sequence>MPMEQASRHCDKDTLKMAMLKHEETFRQQVHELHRLYRIQKLLMRDLTRELKLKSQRSLPTTSPNGSAPLSASTSWRQSSSTCGARHAVSQDEAGDRAGRGAGGGRRRGAAAAAVPLAQPQDGMTRCEEARAHCMCVRCCLLCQGVDLLLFFS</sequence>
<feature type="compositionally biased region" description="Low complexity" evidence="1">
    <location>
        <begin position="71"/>
        <end position="81"/>
    </location>
</feature>